<organism evidence="8 9">
    <name type="scientific">Tsukamurella paurometabola (strain ATCC 8368 / DSM 20162 / CCUG 35730 / CIP 100753 / JCM 10117 / KCTC 9821 / NBRC 16120 / NCIMB 702349 / NCTC 13040)</name>
    <name type="common">Corynebacterium paurometabolum</name>
    <dbReference type="NCBI Taxonomy" id="521096"/>
    <lineage>
        <taxon>Bacteria</taxon>
        <taxon>Bacillati</taxon>
        <taxon>Actinomycetota</taxon>
        <taxon>Actinomycetes</taxon>
        <taxon>Mycobacteriales</taxon>
        <taxon>Tsukamurellaceae</taxon>
        <taxon>Tsukamurella</taxon>
    </lineage>
</organism>
<dbReference type="RefSeq" id="WP_013125328.1">
    <property type="nucleotide sequence ID" value="NC_014158.1"/>
</dbReference>
<evidence type="ECO:0000313" key="9">
    <source>
        <dbReference type="Proteomes" id="UP000001213"/>
    </source>
</evidence>
<dbReference type="InterPro" id="IPR029063">
    <property type="entry name" value="SAM-dependent_MTases_sf"/>
</dbReference>
<evidence type="ECO:0000256" key="5">
    <source>
        <dbReference type="ARBA" id="ARBA00022691"/>
    </source>
</evidence>
<dbReference type="InterPro" id="IPR007213">
    <property type="entry name" value="Ppm1/Ppm2/Tcmp"/>
</dbReference>
<dbReference type="Gene3D" id="3.40.50.150">
    <property type="entry name" value="Vaccinia Virus protein VP39"/>
    <property type="match status" value="1"/>
</dbReference>
<dbReference type="GO" id="GO:0008168">
    <property type="term" value="F:methyltransferase activity"/>
    <property type="evidence" value="ECO:0007669"/>
    <property type="project" value="UniProtKB-UniRule"/>
</dbReference>
<reference evidence="9" key="1">
    <citation type="submission" date="2010-03" db="EMBL/GenBank/DDBJ databases">
        <title>The complete chromosome of Tsukamurella paurometabola DSM 20162.</title>
        <authorList>
            <consortium name="US DOE Joint Genome Institute (JGI-PGF)"/>
            <person name="Lucas S."/>
            <person name="Copeland A."/>
            <person name="Lapidus A."/>
            <person name="Glavina del Rio T."/>
            <person name="Dalin E."/>
            <person name="Tice H."/>
            <person name="Bruce D."/>
            <person name="Goodwin L."/>
            <person name="Pitluck S."/>
            <person name="Kyrpides N."/>
            <person name="Mavromatis K."/>
            <person name="Ivanova N."/>
            <person name="Mikhailova N."/>
            <person name="Munk A.C."/>
            <person name="Brettin T."/>
            <person name="Detter J.C."/>
            <person name="Tapia R."/>
            <person name="Han C."/>
            <person name="Larimer F."/>
            <person name="Land M."/>
            <person name="Hauser L."/>
            <person name="Markowitz V."/>
            <person name="Cheng J.-F."/>
            <person name="Hugenholtz P."/>
            <person name="Woyke T."/>
            <person name="Wu D."/>
            <person name="Jando M."/>
            <person name="Brambilla E."/>
            <person name="Klenk H.-P."/>
            <person name="Eisen J.A."/>
        </authorList>
    </citation>
    <scope>NUCLEOTIDE SEQUENCE [LARGE SCALE GENOMIC DNA]</scope>
    <source>
        <strain evidence="9">ATCC 8368 / DSM 20162 / CCUG 35730 / CIP 100753 / JCM 10117 / KCTC 9821 / NBRC 16120 / NCIMB 702349 / NCTC 13040</strain>
    </source>
</reference>
<evidence type="ECO:0000256" key="7">
    <source>
        <dbReference type="SAM" id="MobiDB-lite"/>
    </source>
</evidence>
<keyword evidence="4 8" id="KW-0808">Transferase</keyword>
<evidence type="ECO:0000256" key="3">
    <source>
        <dbReference type="ARBA" id="ARBA00022603"/>
    </source>
</evidence>
<dbReference type="GO" id="GO:0032259">
    <property type="term" value="P:methylation"/>
    <property type="evidence" value="ECO:0007669"/>
    <property type="project" value="UniProtKB-KW"/>
</dbReference>
<dbReference type="AlphaFoldDB" id="D5USZ9"/>
<dbReference type="PANTHER" id="PTHR43619">
    <property type="entry name" value="S-ADENOSYL-L-METHIONINE-DEPENDENT METHYLTRANSFERASE YKTD-RELATED"/>
    <property type="match status" value="1"/>
</dbReference>
<evidence type="ECO:0000256" key="4">
    <source>
        <dbReference type="ARBA" id="ARBA00022679"/>
    </source>
</evidence>
<keyword evidence="3 6" id="KW-0489">Methyltransferase</keyword>
<keyword evidence="5 6" id="KW-0949">S-adenosyl-L-methionine</keyword>
<dbReference type="NCBIfam" id="TIGR00027">
    <property type="entry name" value="mthyl_TIGR00027"/>
    <property type="match status" value="1"/>
</dbReference>
<keyword evidence="9" id="KW-1185">Reference proteome</keyword>
<evidence type="ECO:0000256" key="1">
    <source>
        <dbReference type="ARBA" id="ARBA00003907"/>
    </source>
</evidence>
<dbReference type="SUPFAM" id="SSF53335">
    <property type="entry name" value="S-adenosyl-L-methionine-dependent methyltransferases"/>
    <property type="match status" value="1"/>
</dbReference>
<dbReference type="EMBL" id="CP001966">
    <property type="protein sequence ID" value="ADG77286.1"/>
    <property type="molecule type" value="Genomic_DNA"/>
</dbReference>
<proteinExistence type="inferred from homology"/>
<sequence length="283" mass="30629">MTDIEIQAVDDTARWVAHQRAQESARPDALFNDHLAERLAGARGREIAAMAAAAPAAADGDGWYLTTRTVLLDRVVTASVADGFDTVINLGAGLDARPYRLELPADLTWVEVDLPELIGEKEALLAHERPRCRLRRVPLDLGRDELTTTLHDASRGRTLVLAEGLIMYLSPGEVDALSADLVNAGITRWSFDLSTAGVGTLVAERNRTLLASAPWRFLPADGVAYFEKRGWAVERIEPIFPAAVALGRLDTPEARRAAAGPQPDPRAPGDIPYSAVVTVTPDR</sequence>
<dbReference type="KEGG" id="tpr:Tpau_0649"/>
<protein>
    <recommendedName>
        <fullName evidence="6">S-adenosyl-L-methionine-dependent methyltransferase</fullName>
        <ecNumber evidence="6">2.1.1.-</ecNumber>
    </recommendedName>
</protein>
<dbReference type="PANTHER" id="PTHR43619:SF2">
    <property type="entry name" value="S-ADENOSYL-L-METHIONINE-DEPENDENT METHYLTRANSFERASES SUPERFAMILY PROTEIN"/>
    <property type="match status" value="1"/>
</dbReference>
<dbReference type="EC" id="2.1.1.-" evidence="6"/>
<evidence type="ECO:0000256" key="2">
    <source>
        <dbReference type="ARBA" id="ARBA00008138"/>
    </source>
</evidence>
<name>D5USZ9_TSUPD</name>
<evidence type="ECO:0000313" key="8">
    <source>
        <dbReference type="EMBL" id="ADG77286.1"/>
    </source>
</evidence>
<comment type="similarity">
    <text evidence="2 6">Belongs to the UPF0677 family.</text>
</comment>
<dbReference type="HOGENOM" id="CLU_056160_1_0_11"/>
<dbReference type="Proteomes" id="UP000001213">
    <property type="component" value="Chromosome"/>
</dbReference>
<accession>D5USZ9</accession>
<gene>
    <name evidence="8" type="ordered locus">Tpau_0649</name>
</gene>
<dbReference type="STRING" id="521096.Tpau_0649"/>
<reference evidence="8 9" key="2">
    <citation type="journal article" date="2011" name="Stand. Genomic Sci.">
        <title>Complete genome sequence of Tsukamurella paurometabola type strain (no. 33).</title>
        <authorList>
            <person name="Munk A.C."/>
            <person name="Lapidus A."/>
            <person name="Lucas S."/>
            <person name="Nolan M."/>
            <person name="Tice H."/>
            <person name="Cheng J.F."/>
            <person name="Del Rio T.G."/>
            <person name="Goodwin L."/>
            <person name="Pitluck S."/>
            <person name="Liolios K."/>
            <person name="Huntemann M."/>
            <person name="Ivanova N."/>
            <person name="Mavromatis K."/>
            <person name="Mikhailova N."/>
            <person name="Pati A."/>
            <person name="Chen A."/>
            <person name="Palaniappan K."/>
            <person name="Tapia R."/>
            <person name="Han C."/>
            <person name="Land M."/>
            <person name="Hauser L."/>
            <person name="Chang Y.J."/>
            <person name="Jeffries C.D."/>
            <person name="Brettin T."/>
            <person name="Yasawong M."/>
            <person name="Brambilla E.M."/>
            <person name="Rohde M."/>
            <person name="Sikorski J."/>
            <person name="Goker M."/>
            <person name="Detter J.C."/>
            <person name="Woyke T."/>
            <person name="Bristow J."/>
            <person name="Eisen J.A."/>
            <person name="Markowitz V."/>
            <person name="Hugenholtz P."/>
            <person name="Kyrpides N.C."/>
            <person name="Klenk H.P."/>
        </authorList>
    </citation>
    <scope>NUCLEOTIDE SEQUENCE [LARGE SCALE GENOMIC DNA]</scope>
    <source>
        <strain evidence="9">ATCC 8368 / DSM 20162 / CCUG 35730 / CIP 100753 / JCM 10117 / KCTC 9821 / NBRC 16120 / NCIMB 702349 / NCTC 13040</strain>
    </source>
</reference>
<dbReference type="Pfam" id="PF04072">
    <property type="entry name" value="LCM"/>
    <property type="match status" value="1"/>
</dbReference>
<dbReference type="eggNOG" id="COG3315">
    <property type="taxonomic scope" value="Bacteria"/>
</dbReference>
<evidence type="ECO:0000256" key="6">
    <source>
        <dbReference type="RuleBase" id="RU362030"/>
    </source>
</evidence>
<dbReference type="InterPro" id="IPR011610">
    <property type="entry name" value="SAM_mthyl_Trfase_ML2640-like"/>
</dbReference>
<feature type="region of interest" description="Disordered" evidence="7">
    <location>
        <begin position="254"/>
        <end position="273"/>
    </location>
</feature>
<comment type="function">
    <text evidence="1 6">Exhibits S-adenosyl-L-methionine-dependent methyltransferase activity.</text>
</comment>